<feature type="modified residue" description="4-aspartylphosphate" evidence="3">
    <location>
        <position position="66"/>
    </location>
</feature>
<evidence type="ECO:0000313" key="6">
    <source>
        <dbReference type="EMBL" id="GJE06099.1"/>
    </source>
</evidence>
<keyword evidence="1 3" id="KW-0597">Phosphoprotein</keyword>
<evidence type="ECO:0000256" key="2">
    <source>
        <dbReference type="ARBA" id="ARBA00023125"/>
    </source>
</evidence>
<dbReference type="SUPFAM" id="SSF46894">
    <property type="entry name" value="C-terminal effector domain of the bipartite response regulators"/>
    <property type="match status" value="1"/>
</dbReference>
<evidence type="ECO:0000259" key="5">
    <source>
        <dbReference type="PROSITE" id="PS50110"/>
    </source>
</evidence>
<dbReference type="PANTHER" id="PTHR43214">
    <property type="entry name" value="TWO-COMPONENT RESPONSE REGULATOR"/>
    <property type="match status" value="1"/>
</dbReference>
<reference evidence="6" key="2">
    <citation type="submission" date="2021-08" db="EMBL/GenBank/DDBJ databases">
        <authorList>
            <person name="Tani A."/>
            <person name="Ola A."/>
            <person name="Ogura Y."/>
            <person name="Katsura K."/>
            <person name="Hayashi T."/>
        </authorList>
    </citation>
    <scope>NUCLEOTIDE SEQUENCE</scope>
    <source>
        <strain evidence="6">LMG 23639</strain>
    </source>
</reference>
<reference evidence="6" key="1">
    <citation type="journal article" date="2021" name="Front. Microbiol.">
        <title>Comprehensive Comparative Genomics and Phenotyping of Methylobacterium Species.</title>
        <authorList>
            <person name="Alessa O."/>
            <person name="Ogura Y."/>
            <person name="Fujitani Y."/>
            <person name="Takami H."/>
            <person name="Hayashi T."/>
            <person name="Sahin N."/>
            <person name="Tani A."/>
        </authorList>
    </citation>
    <scope>NUCLEOTIDE SEQUENCE</scope>
    <source>
        <strain evidence="6">LMG 23639</strain>
    </source>
</reference>
<evidence type="ECO:0000259" key="4">
    <source>
        <dbReference type="PROSITE" id="PS50043"/>
    </source>
</evidence>
<dbReference type="RefSeq" id="WP_238274729.1">
    <property type="nucleotide sequence ID" value="NZ_BPQR01000022.1"/>
</dbReference>
<dbReference type="PROSITE" id="PS50110">
    <property type="entry name" value="RESPONSE_REGULATORY"/>
    <property type="match status" value="1"/>
</dbReference>
<dbReference type="PRINTS" id="PR00038">
    <property type="entry name" value="HTHLUXR"/>
</dbReference>
<comment type="caution">
    <text evidence="6">The sequence shown here is derived from an EMBL/GenBank/DDBJ whole genome shotgun (WGS) entry which is preliminary data.</text>
</comment>
<protein>
    <submittedName>
        <fullName evidence="6">Virulence factors putative positive transcription regulator BvgA</fullName>
    </submittedName>
</protein>
<dbReference type="PROSITE" id="PS00622">
    <property type="entry name" value="HTH_LUXR_1"/>
    <property type="match status" value="1"/>
</dbReference>
<dbReference type="InterPro" id="IPR011006">
    <property type="entry name" value="CheY-like_superfamily"/>
</dbReference>
<evidence type="ECO:0000256" key="1">
    <source>
        <dbReference type="ARBA" id="ARBA00022553"/>
    </source>
</evidence>
<dbReference type="SMART" id="SM00421">
    <property type="entry name" value="HTH_LUXR"/>
    <property type="match status" value="1"/>
</dbReference>
<proteinExistence type="predicted"/>
<dbReference type="Pfam" id="PF00072">
    <property type="entry name" value="Response_reg"/>
    <property type="match status" value="1"/>
</dbReference>
<dbReference type="Proteomes" id="UP001055102">
    <property type="component" value="Unassembled WGS sequence"/>
</dbReference>
<keyword evidence="7" id="KW-1185">Reference proteome</keyword>
<evidence type="ECO:0000256" key="3">
    <source>
        <dbReference type="PROSITE-ProRule" id="PRU00169"/>
    </source>
</evidence>
<dbReference type="SMART" id="SM00448">
    <property type="entry name" value="REC"/>
    <property type="match status" value="1"/>
</dbReference>
<dbReference type="Gene3D" id="3.40.50.2300">
    <property type="match status" value="1"/>
</dbReference>
<keyword evidence="2" id="KW-0238">DNA-binding</keyword>
<name>A0ABQ4SWB0_9HYPH</name>
<dbReference type="PANTHER" id="PTHR43214:SF43">
    <property type="entry name" value="TWO-COMPONENT RESPONSE REGULATOR"/>
    <property type="match status" value="1"/>
</dbReference>
<dbReference type="InterPro" id="IPR039420">
    <property type="entry name" value="WalR-like"/>
</dbReference>
<feature type="domain" description="Response regulatory" evidence="5">
    <location>
        <begin position="16"/>
        <end position="133"/>
    </location>
</feature>
<dbReference type="InterPro" id="IPR016032">
    <property type="entry name" value="Sig_transdc_resp-reg_C-effctor"/>
</dbReference>
<organism evidence="6 7">
    <name type="scientific">Methylobacterium jeotgali</name>
    <dbReference type="NCBI Taxonomy" id="381630"/>
    <lineage>
        <taxon>Bacteria</taxon>
        <taxon>Pseudomonadati</taxon>
        <taxon>Pseudomonadota</taxon>
        <taxon>Alphaproteobacteria</taxon>
        <taxon>Hyphomicrobiales</taxon>
        <taxon>Methylobacteriaceae</taxon>
        <taxon>Methylobacterium</taxon>
    </lineage>
</organism>
<evidence type="ECO:0000313" key="7">
    <source>
        <dbReference type="Proteomes" id="UP001055102"/>
    </source>
</evidence>
<gene>
    <name evidence="6" type="primary">bvgA</name>
    <name evidence="6" type="ORF">AOPFMNJM_1405</name>
</gene>
<dbReference type="PROSITE" id="PS50043">
    <property type="entry name" value="HTH_LUXR_2"/>
    <property type="match status" value="1"/>
</dbReference>
<dbReference type="EMBL" id="BPQR01000022">
    <property type="protein sequence ID" value="GJE06099.1"/>
    <property type="molecule type" value="Genomic_DNA"/>
</dbReference>
<dbReference type="Pfam" id="PF00196">
    <property type="entry name" value="GerE"/>
    <property type="match status" value="1"/>
</dbReference>
<dbReference type="InterPro" id="IPR001789">
    <property type="entry name" value="Sig_transdc_resp-reg_receiver"/>
</dbReference>
<dbReference type="CDD" id="cd17535">
    <property type="entry name" value="REC_NarL-like"/>
    <property type="match status" value="1"/>
</dbReference>
<feature type="domain" description="HTH luxR-type" evidence="4">
    <location>
        <begin position="155"/>
        <end position="220"/>
    </location>
</feature>
<sequence>MTAGAGRDVQAMGPGQLLIVDDHPVVLQGFRQLAEAAGIAVLHEARDVVSGYRSFHKHRPGLVVTDLGFGDDGLSGLSLIRRVRALEPATRILAFSMHDDPVIVSRALESGALGYVLKDARGPDFVEALTRVRAGEVYLDHRLATEVAMLNAGARPAPLARLNARELQILSLLSRGRSYDSIADSLSLSYRTVVNAGSSMRRKLGAGSLAELIQIALAHDDVSS</sequence>
<dbReference type="SUPFAM" id="SSF52172">
    <property type="entry name" value="CheY-like"/>
    <property type="match status" value="1"/>
</dbReference>
<dbReference type="CDD" id="cd06170">
    <property type="entry name" value="LuxR_C_like"/>
    <property type="match status" value="1"/>
</dbReference>
<accession>A0ABQ4SWB0</accession>
<dbReference type="InterPro" id="IPR000792">
    <property type="entry name" value="Tscrpt_reg_LuxR_C"/>
</dbReference>
<dbReference type="InterPro" id="IPR058245">
    <property type="entry name" value="NreC/VraR/RcsB-like_REC"/>
</dbReference>